<keyword evidence="2" id="KW-1185">Reference proteome</keyword>
<comment type="caution">
    <text evidence="1">The sequence shown here is derived from an EMBL/GenBank/DDBJ whole genome shotgun (WGS) entry which is preliminary data.</text>
</comment>
<organism evidence="1 2">
    <name type="scientific">Araneus ventricosus</name>
    <name type="common">Orbweaver spider</name>
    <name type="synonym">Epeira ventricosa</name>
    <dbReference type="NCBI Taxonomy" id="182803"/>
    <lineage>
        <taxon>Eukaryota</taxon>
        <taxon>Metazoa</taxon>
        <taxon>Ecdysozoa</taxon>
        <taxon>Arthropoda</taxon>
        <taxon>Chelicerata</taxon>
        <taxon>Arachnida</taxon>
        <taxon>Araneae</taxon>
        <taxon>Araneomorphae</taxon>
        <taxon>Entelegynae</taxon>
        <taxon>Araneoidea</taxon>
        <taxon>Araneidae</taxon>
        <taxon>Araneus</taxon>
    </lineage>
</organism>
<accession>A0A4Y2A8G3</accession>
<gene>
    <name evidence="1" type="ORF">AVEN_234357_1</name>
</gene>
<evidence type="ECO:0000313" key="1">
    <source>
        <dbReference type="EMBL" id="GBL76048.1"/>
    </source>
</evidence>
<dbReference type="Proteomes" id="UP000499080">
    <property type="component" value="Unassembled WGS sequence"/>
</dbReference>
<name>A0A4Y2A8G3_ARAVE</name>
<protein>
    <submittedName>
        <fullName evidence="1">Uncharacterized protein</fullName>
    </submittedName>
</protein>
<sequence>MSATTVSNIVPIQEETQYVMLSLETESPQTVSLKLVIDNSEQLSDVKLISLRKQIFFGTDIVGKRRKAGQQLISVETIQNIHKPSRHHQLNKRVLRQRLKMHGIR</sequence>
<dbReference type="EMBL" id="BGPR01000009">
    <property type="protein sequence ID" value="GBL76048.1"/>
    <property type="molecule type" value="Genomic_DNA"/>
</dbReference>
<proteinExistence type="predicted"/>
<reference evidence="1 2" key="1">
    <citation type="journal article" date="2019" name="Sci. Rep.">
        <title>Orb-weaving spider Araneus ventricosus genome elucidates the spidroin gene catalogue.</title>
        <authorList>
            <person name="Kono N."/>
            <person name="Nakamura H."/>
            <person name="Ohtoshi R."/>
            <person name="Moran D.A.P."/>
            <person name="Shinohara A."/>
            <person name="Yoshida Y."/>
            <person name="Fujiwara M."/>
            <person name="Mori M."/>
            <person name="Tomita M."/>
            <person name="Arakawa K."/>
        </authorList>
    </citation>
    <scope>NUCLEOTIDE SEQUENCE [LARGE SCALE GENOMIC DNA]</scope>
</reference>
<evidence type="ECO:0000313" key="2">
    <source>
        <dbReference type="Proteomes" id="UP000499080"/>
    </source>
</evidence>
<dbReference type="AlphaFoldDB" id="A0A4Y2A8G3"/>